<dbReference type="AlphaFoldDB" id="A0A2N9HT55"/>
<dbReference type="InterPro" id="IPR005174">
    <property type="entry name" value="KIB1-4_b-propeller"/>
</dbReference>
<name>A0A2N9HT55_FAGSY</name>
<dbReference type="PANTHER" id="PTHR40891:SF1">
    <property type="entry name" value="DUF295 DOMAIN-CONTAINING PROTEIN"/>
    <property type="match status" value="1"/>
</dbReference>
<organism evidence="2">
    <name type="scientific">Fagus sylvatica</name>
    <name type="common">Beechnut</name>
    <dbReference type="NCBI Taxonomy" id="28930"/>
    <lineage>
        <taxon>Eukaryota</taxon>
        <taxon>Viridiplantae</taxon>
        <taxon>Streptophyta</taxon>
        <taxon>Embryophyta</taxon>
        <taxon>Tracheophyta</taxon>
        <taxon>Spermatophyta</taxon>
        <taxon>Magnoliopsida</taxon>
        <taxon>eudicotyledons</taxon>
        <taxon>Gunneridae</taxon>
        <taxon>Pentapetalae</taxon>
        <taxon>rosids</taxon>
        <taxon>fabids</taxon>
        <taxon>Fagales</taxon>
        <taxon>Fagaceae</taxon>
        <taxon>Fagus</taxon>
    </lineage>
</organism>
<dbReference type="EMBL" id="OIVN01004002">
    <property type="protein sequence ID" value="SPD14884.1"/>
    <property type="molecule type" value="Genomic_DNA"/>
</dbReference>
<dbReference type="Pfam" id="PF03478">
    <property type="entry name" value="Beta-prop_KIB1-4"/>
    <property type="match status" value="1"/>
</dbReference>
<feature type="domain" description="KIB1-4 beta-propeller" evidence="1">
    <location>
        <begin position="38"/>
        <end position="239"/>
    </location>
</feature>
<dbReference type="PANTHER" id="PTHR40891">
    <property type="entry name" value="DUF295 DOMAIN-CONTAINING PROTEIN"/>
    <property type="match status" value="1"/>
</dbReference>
<evidence type="ECO:0000313" key="2">
    <source>
        <dbReference type="EMBL" id="SPD14884.1"/>
    </source>
</evidence>
<proteinExistence type="predicted"/>
<reference evidence="2" key="1">
    <citation type="submission" date="2018-02" db="EMBL/GenBank/DDBJ databases">
        <authorList>
            <person name="Cohen D.B."/>
            <person name="Kent A.D."/>
        </authorList>
    </citation>
    <scope>NUCLEOTIDE SEQUENCE</scope>
</reference>
<accession>A0A2N9HT55</accession>
<gene>
    <name evidence="2" type="ORF">FSB_LOCUS42766</name>
</gene>
<sequence>MELATVEKQNKDSHPFIAPKSYPWLVICDGKHEERQTFFDISTNRYHIQSIPEMCNKLIYASSHGWLVLVEYKLQDCCCCLWNPISLEKIQLPQLESIDYNACTLSSSPSDPECHILFFNPCEDSLLVCQPGDLKFNKQENVFGNDYSPWNLTVVGKTIYALTTPGYTLFTGEFVGPKVEFTRLIMGEFLSLSPPDVLLENQFLIECGGELFLVHMMYFGLYMDDVYGFFVFQMDFAEKKVGKSEEHRRTYYFRI</sequence>
<protein>
    <recommendedName>
        <fullName evidence="1">KIB1-4 beta-propeller domain-containing protein</fullName>
    </recommendedName>
</protein>
<evidence type="ECO:0000259" key="1">
    <source>
        <dbReference type="Pfam" id="PF03478"/>
    </source>
</evidence>